<evidence type="ECO:0000256" key="1">
    <source>
        <dbReference type="SAM" id="SignalP"/>
    </source>
</evidence>
<dbReference type="GeneID" id="64976840"/>
<dbReference type="SUPFAM" id="SSF51182">
    <property type="entry name" value="RmlC-like cupins"/>
    <property type="match status" value="1"/>
</dbReference>
<sequence length="159" mass="17227">MLYPTILSFIALLHFTSSELVSTIVHSGQESGTNVSPGGENFDGDAWIDEFHSDDEITMANVVFSPSARTHWHTHEGGQLIRVVAGSGWVCDEGHEPEHLTVGDIVWCPPGITHWHGAGNGSFLIHQVIAYGSTEWLEAVADGESSQTVRAARIHGKTI</sequence>
<proteinExistence type="predicted"/>
<reference evidence="3" key="1">
    <citation type="submission" date="2021-01" db="EMBL/GenBank/DDBJ databases">
        <authorList>
            <consortium name="Aspergillus puulaauensis MK2 genome sequencing consortium"/>
            <person name="Kazuki M."/>
            <person name="Futagami T."/>
        </authorList>
    </citation>
    <scope>NUCLEOTIDE SEQUENCE</scope>
    <source>
        <strain evidence="3">MK2</strain>
    </source>
</reference>
<dbReference type="KEGG" id="apuu:APUU_51546A"/>
<organism evidence="3 4">
    <name type="scientific">Aspergillus puulaauensis</name>
    <dbReference type="NCBI Taxonomy" id="1220207"/>
    <lineage>
        <taxon>Eukaryota</taxon>
        <taxon>Fungi</taxon>
        <taxon>Dikarya</taxon>
        <taxon>Ascomycota</taxon>
        <taxon>Pezizomycotina</taxon>
        <taxon>Eurotiomycetes</taxon>
        <taxon>Eurotiomycetidae</taxon>
        <taxon>Eurotiales</taxon>
        <taxon>Aspergillaceae</taxon>
        <taxon>Aspergillus</taxon>
    </lineage>
</organism>
<dbReference type="Proteomes" id="UP000654913">
    <property type="component" value="Chromosome 5"/>
</dbReference>
<dbReference type="InterPro" id="IPR047263">
    <property type="entry name" value="HNL-like_cupin"/>
</dbReference>
<dbReference type="PANTHER" id="PTHR43698:SF1">
    <property type="entry name" value="BLL4564 PROTEIN"/>
    <property type="match status" value="1"/>
</dbReference>
<reference evidence="3" key="2">
    <citation type="submission" date="2021-02" db="EMBL/GenBank/DDBJ databases">
        <title>Aspergillus puulaauensis MK2 genome sequence.</title>
        <authorList>
            <person name="Futagami T."/>
            <person name="Mori K."/>
            <person name="Kadooka C."/>
            <person name="Tanaka T."/>
        </authorList>
    </citation>
    <scope>NUCLEOTIDE SEQUENCE</scope>
    <source>
        <strain evidence="3">MK2</strain>
    </source>
</reference>
<gene>
    <name evidence="3" type="ORF">APUU_51546A</name>
</gene>
<dbReference type="EMBL" id="AP024447">
    <property type="protein sequence ID" value="BCS26835.1"/>
    <property type="molecule type" value="Genomic_DNA"/>
</dbReference>
<accession>A0A7R7XSA0</accession>
<feature type="chain" id="PRO_5031243527" description="Cupin type-2 domain-containing protein" evidence="1">
    <location>
        <begin position="19"/>
        <end position="159"/>
    </location>
</feature>
<dbReference type="Gene3D" id="2.60.120.10">
    <property type="entry name" value="Jelly Rolls"/>
    <property type="match status" value="1"/>
</dbReference>
<evidence type="ECO:0000313" key="4">
    <source>
        <dbReference type="Proteomes" id="UP000654913"/>
    </source>
</evidence>
<dbReference type="Pfam" id="PF07883">
    <property type="entry name" value="Cupin_2"/>
    <property type="match status" value="1"/>
</dbReference>
<dbReference type="InterPro" id="IPR014710">
    <property type="entry name" value="RmlC-like_jellyroll"/>
</dbReference>
<protein>
    <recommendedName>
        <fullName evidence="2">Cupin type-2 domain-containing protein</fullName>
    </recommendedName>
</protein>
<dbReference type="AlphaFoldDB" id="A0A7R7XSA0"/>
<feature type="domain" description="Cupin type-2" evidence="2">
    <location>
        <begin position="62"/>
        <end position="117"/>
    </location>
</feature>
<dbReference type="InterPro" id="IPR013096">
    <property type="entry name" value="Cupin_2"/>
</dbReference>
<name>A0A7R7XSA0_9EURO</name>
<dbReference type="InterPro" id="IPR011051">
    <property type="entry name" value="RmlC_Cupin_sf"/>
</dbReference>
<dbReference type="PANTHER" id="PTHR43698">
    <property type="entry name" value="RIBD C-TERMINAL DOMAIN CONTAINING PROTEIN"/>
    <property type="match status" value="1"/>
</dbReference>
<dbReference type="CDD" id="cd02233">
    <property type="entry name" value="cupin_HNL-like"/>
    <property type="match status" value="1"/>
</dbReference>
<dbReference type="RefSeq" id="XP_041559029.1">
    <property type="nucleotide sequence ID" value="XM_041706666.1"/>
</dbReference>
<keyword evidence="1" id="KW-0732">Signal</keyword>
<keyword evidence="4" id="KW-1185">Reference proteome</keyword>
<evidence type="ECO:0000313" key="3">
    <source>
        <dbReference type="EMBL" id="BCS26835.1"/>
    </source>
</evidence>
<feature type="signal peptide" evidence="1">
    <location>
        <begin position="1"/>
        <end position="18"/>
    </location>
</feature>
<dbReference type="OrthoDB" id="2096797at2759"/>
<evidence type="ECO:0000259" key="2">
    <source>
        <dbReference type="Pfam" id="PF07883"/>
    </source>
</evidence>